<evidence type="ECO:0000313" key="3">
    <source>
        <dbReference type="Proteomes" id="UP000190285"/>
    </source>
</evidence>
<dbReference type="RefSeq" id="WP_079494115.1">
    <property type="nucleotide sequence ID" value="NZ_FUZT01000011.1"/>
</dbReference>
<evidence type="ECO:0000313" key="2">
    <source>
        <dbReference type="EMBL" id="SKC84168.1"/>
    </source>
</evidence>
<protein>
    <recommendedName>
        <fullName evidence="4">Transporter</fullName>
    </recommendedName>
</protein>
<organism evidence="2 3">
    <name type="scientific">Maledivibacter halophilus</name>
    <dbReference type="NCBI Taxonomy" id="36842"/>
    <lineage>
        <taxon>Bacteria</taxon>
        <taxon>Bacillati</taxon>
        <taxon>Bacillota</taxon>
        <taxon>Clostridia</taxon>
        <taxon>Peptostreptococcales</taxon>
        <taxon>Caminicellaceae</taxon>
        <taxon>Maledivibacter</taxon>
    </lineage>
</organism>
<sequence length="125" mass="14219">MLYRFPRPPFGGPPFLFQPGPTFRPPIGGPGMPPVGPGGPSDASMPPGRPPSYTPERAPGIRAVDPGAIRRCRYRYTYLWLENGQEFWSYLTYVGRRSVSGFRWIGFRWVYFGTDLRNIESFICQ</sequence>
<feature type="compositionally biased region" description="Pro residues" evidence="1">
    <location>
        <begin position="22"/>
        <end position="37"/>
    </location>
</feature>
<name>A0A1T5M8M6_9FIRM</name>
<feature type="region of interest" description="Disordered" evidence="1">
    <location>
        <begin position="17"/>
        <end position="60"/>
    </location>
</feature>
<gene>
    <name evidence="2" type="ORF">SAMN02194393_04023</name>
</gene>
<dbReference type="Proteomes" id="UP000190285">
    <property type="component" value="Unassembled WGS sequence"/>
</dbReference>
<dbReference type="STRING" id="36842.SAMN02194393_04023"/>
<accession>A0A1T5M8M6</accession>
<dbReference type="EMBL" id="FUZT01000011">
    <property type="protein sequence ID" value="SKC84168.1"/>
    <property type="molecule type" value="Genomic_DNA"/>
</dbReference>
<dbReference type="OrthoDB" id="2068061at2"/>
<reference evidence="2 3" key="1">
    <citation type="submission" date="2017-02" db="EMBL/GenBank/DDBJ databases">
        <authorList>
            <person name="Peterson S.W."/>
        </authorList>
    </citation>
    <scope>NUCLEOTIDE SEQUENCE [LARGE SCALE GENOMIC DNA]</scope>
    <source>
        <strain evidence="2 3">M1</strain>
    </source>
</reference>
<evidence type="ECO:0000256" key="1">
    <source>
        <dbReference type="SAM" id="MobiDB-lite"/>
    </source>
</evidence>
<dbReference type="AlphaFoldDB" id="A0A1T5M8M6"/>
<keyword evidence="3" id="KW-1185">Reference proteome</keyword>
<evidence type="ECO:0008006" key="4">
    <source>
        <dbReference type="Google" id="ProtNLM"/>
    </source>
</evidence>
<proteinExistence type="predicted"/>